<accession>A0A0E9MRY3</accession>
<dbReference type="SFLD" id="SFLDG01018">
    <property type="entry name" value="Squalene/Phytoene_Synthase_Lik"/>
    <property type="match status" value="1"/>
</dbReference>
<dbReference type="GO" id="GO:0016117">
    <property type="term" value="P:carotenoid biosynthetic process"/>
    <property type="evidence" value="ECO:0007669"/>
    <property type="project" value="InterPro"/>
</dbReference>
<dbReference type="Proteomes" id="UP000033202">
    <property type="component" value="Unassembled WGS sequence"/>
</dbReference>
<dbReference type="NCBIfam" id="TIGR03465">
    <property type="entry name" value="HpnD"/>
    <property type="match status" value="1"/>
</dbReference>
<dbReference type="SFLD" id="SFLDS00005">
    <property type="entry name" value="Isoprenoid_Synthase_Type_I"/>
    <property type="match status" value="1"/>
</dbReference>
<protein>
    <submittedName>
        <fullName evidence="2">Squalene synthase HpnD</fullName>
    </submittedName>
</protein>
<keyword evidence="3" id="KW-1185">Reference proteome</keyword>
<dbReference type="SUPFAM" id="SSF48576">
    <property type="entry name" value="Terpenoid synthases"/>
    <property type="match status" value="1"/>
</dbReference>
<comment type="caution">
    <text evidence="2">The sequence shown here is derived from an EMBL/GenBank/DDBJ whole genome shotgun (WGS) entry which is preliminary data.</text>
</comment>
<dbReference type="InterPro" id="IPR008949">
    <property type="entry name" value="Isoprenoid_synthase_dom_sf"/>
</dbReference>
<dbReference type="GO" id="GO:0051996">
    <property type="term" value="F:squalene synthase [NAD(P)H] activity"/>
    <property type="evidence" value="ECO:0007669"/>
    <property type="project" value="InterPro"/>
</dbReference>
<dbReference type="GO" id="GO:0004311">
    <property type="term" value="F:geranylgeranyl diphosphate synthase activity"/>
    <property type="evidence" value="ECO:0007669"/>
    <property type="project" value="InterPro"/>
</dbReference>
<dbReference type="InterPro" id="IPR044843">
    <property type="entry name" value="Trans_IPPS_bact-type"/>
</dbReference>
<dbReference type="InterPro" id="IPR033904">
    <property type="entry name" value="Trans_IPPS_HH"/>
</dbReference>
<evidence type="ECO:0000313" key="3">
    <source>
        <dbReference type="Proteomes" id="UP000033202"/>
    </source>
</evidence>
<dbReference type="Gene3D" id="1.10.600.10">
    <property type="entry name" value="Farnesyl Diphosphate Synthase"/>
    <property type="match status" value="1"/>
</dbReference>
<dbReference type="PROSITE" id="PS01044">
    <property type="entry name" value="SQUALEN_PHYTOEN_SYN_1"/>
    <property type="match status" value="1"/>
</dbReference>
<dbReference type="PANTHER" id="PTHR31480">
    <property type="entry name" value="BIFUNCTIONAL LYCOPENE CYCLASE/PHYTOENE SYNTHASE"/>
    <property type="match status" value="1"/>
</dbReference>
<proteinExistence type="predicted"/>
<dbReference type="InterPro" id="IPR002060">
    <property type="entry name" value="Squ/phyt_synthse"/>
</dbReference>
<sequence length="279" mass="30244">MNPKATPAALQAQVSGSSFYAGMRVLPRAEREAMYAVYAFCRAVDDIADDQAGDRAARAGALDRWRADIDALYGGREPGQAALVADAVARFGLDRGDFHAVIDGMAMDVERDIRWPAAAELDLYCDRVASAVGRLSVRIFGMERDPGIALAHHLGRALQLTNILRDIDEDAAIGRVYLSHEALTTAGVPITTPAEVVGHSGIDAAARIIAAEADRHFAAAQAILRDRPRGRLLAPHLMAAVYAGILKRMEAIGWRLPRTRVRVSKPALFWTVLKLSLSR</sequence>
<evidence type="ECO:0000313" key="2">
    <source>
        <dbReference type="EMBL" id="GAO40253.1"/>
    </source>
</evidence>
<evidence type="ECO:0000256" key="1">
    <source>
        <dbReference type="ARBA" id="ARBA00022679"/>
    </source>
</evidence>
<dbReference type="AlphaFoldDB" id="A0A0E9MRY3"/>
<keyword evidence="1" id="KW-0808">Transferase</keyword>
<name>A0A0E9MRY3_9SPHN</name>
<organism evidence="2 3">
    <name type="scientific">Sphingomonas changbaiensis NBRC 104936</name>
    <dbReference type="NCBI Taxonomy" id="1219043"/>
    <lineage>
        <taxon>Bacteria</taxon>
        <taxon>Pseudomonadati</taxon>
        <taxon>Pseudomonadota</taxon>
        <taxon>Alphaproteobacteria</taxon>
        <taxon>Sphingomonadales</taxon>
        <taxon>Sphingomonadaceae</taxon>
        <taxon>Sphingomonas</taxon>
    </lineage>
</organism>
<dbReference type="EMBL" id="BBWU01000045">
    <property type="protein sequence ID" value="GAO40253.1"/>
    <property type="molecule type" value="Genomic_DNA"/>
</dbReference>
<dbReference type="STRING" id="1219043.SCH01S_45_00960"/>
<dbReference type="InterPro" id="IPR019845">
    <property type="entry name" value="Squalene/phytoene_synthase_CS"/>
</dbReference>
<reference evidence="2 3" key="1">
    <citation type="submission" date="2015-04" db="EMBL/GenBank/DDBJ databases">
        <title>Whole genome shotgun sequence of Sphingomonas changbaiensis NBRC 104936.</title>
        <authorList>
            <person name="Katano-Makiyama Y."/>
            <person name="Hosoyama A."/>
            <person name="Hashimoto M."/>
            <person name="Noguchi M."/>
            <person name="Tsuchikane K."/>
            <person name="Ohji S."/>
            <person name="Yamazoe A."/>
            <person name="Ichikawa N."/>
            <person name="Kimura A."/>
            <person name="Fujita N."/>
        </authorList>
    </citation>
    <scope>NUCLEOTIDE SEQUENCE [LARGE SCALE GENOMIC DNA]</scope>
    <source>
        <strain evidence="2 3">NBRC 104936</strain>
    </source>
</reference>
<dbReference type="InterPro" id="IPR017828">
    <property type="entry name" value="SQ_synth_HpnD-like"/>
</dbReference>
<dbReference type="RefSeq" id="WP_046349044.1">
    <property type="nucleotide sequence ID" value="NZ_BBWU01000045.1"/>
</dbReference>
<dbReference type="SFLD" id="SFLDG01212">
    <property type="entry name" value="Phytoene_synthase_like"/>
    <property type="match status" value="1"/>
</dbReference>
<dbReference type="Pfam" id="PF00494">
    <property type="entry name" value="SQS_PSY"/>
    <property type="match status" value="1"/>
</dbReference>
<gene>
    <name evidence="2" type="primary">hpnD</name>
    <name evidence="2" type="ORF">SCH01S_45_00960</name>
</gene>
<dbReference type="OrthoDB" id="9807580at2"/>
<dbReference type="CDD" id="cd00683">
    <property type="entry name" value="Trans_IPPS_HH"/>
    <property type="match status" value="1"/>
</dbReference>